<dbReference type="PANTHER" id="PTHR30445">
    <property type="entry name" value="K(+)_H(+) ANTIPORTER SUBUNIT KHTT"/>
    <property type="match status" value="1"/>
</dbReference>
<gene>
    <name evidence="3" type="ORF">SAMN04487937_2532</name>
</gene>
<dbReference type="InterPro" id="IPR026022">
    <property type="entry name" value="PhoU_dom"/>
</dbReference>
<dbReference type="SUPFAM" id="SSF109755">
    <property type="entry name" value="PhoU-like"/>
    <property type="match status" value="2"/>
</dbReference>
<dbReference type="SUPFAM" id="SSF116726">
    <property type="entry name" value="TrkA C-terminal domain-like"/>
    <property type="match status" value="2"/>
</dbReference>
<dbReference type="InterPro" id="IPR006037">
    <property type="entry name" value="RCK_C"/>
</dbReference>
<feature type="domain" description="RCK C-terminal" evidence="2">
    <location>
        <begin position="311"/>
        <end position="397"/>
    </location>
</feature>
<dbReference type="InterPro" id="IPR036721">
    <property type="entry name" value="RCK_C_sf"/>
</dbReference>
<proteinExistence type="predicted"/>
<dbReference type="InterPro" id="IPR038078">
    <property type="entry name" value="PhoU-like_sf"/>
</dbReference>
<evidence type="ECO:0000259" key="2">
    <source>
        <dbReference type="PROSITE" id="PS51202"/>
    </source>
</evidence>
<organism evidence="3 4">
    <name type="scientific">Halorubrum sodomense</name>
    <dbReference type="NCBI Taxonomy" id="35743"/>
    <lineage>
        <taxon>Archaea</taxon>
        <taxon>Methanobacteriati</taxon>
        <taxon>Methanobacteriota</taxon>
        <taxon>Stenosarchaea group</taxon>
        <taxon>Halobacteria</taxon>
        <taxon>Halobacteriales</taxon>
        <taxon>Haloferacaceae</taxon>
        <taxon>Halorubrum</taxon>
    </lineage>
</organism>
<keyword evidence="1" id="KW-0175">Coiled coil</keyword>
<dbReference type="GO" id="GO:0006813">
    <property type="term" value="P:potassium ion transport"/>
    <property type="evidence" value="ECO:0007669"/>
    <property type="project" value="InterPro"/>
</dbReference>
<feature type="coiled-coil region" evidence="1">
    <location>
        <begin position="242"/>
        <end position="269"/>
    </location>
</feature>
<dbReference type="Gene3D" id="1.20.58.220">
    <property type="entry name" value="Phosphate transport system protein phou homolog 2, domain 2"/>
    <property type="match status" value="2"/>
</dbReference>
<accession>A0A1I6H7F2</accession>
<dbReference type="PROSITE" id="PS51202">
    <property type="entry name" value="RCK_C"/>
    <property type="match status" value="2"/>
</dbReference>
<keyword evidence="4" id="KW-1185">Reference proteome</keyword>
<dbReference type="GO" id="GO:0008324">
    <property type="term" value="F:monoatomic cation transmembrane transporter activity"/>
    <property type="evidence" value="ECO:0007669"/>
    <property type="project" value="InterPro"/>
</dbReference>
<dbReference type="InterPro" id="IPR050144">
    <property type="entry name" value="AAE_transporter"/>
</dbReference>
<feature type="domain" description="RCK C-terminal" evidence="2">
    <location>
        <begin position="111"/>
        <end position="198"/>
    </location>
</feature>
<dbReference type="EMBL" id="FOYN01000003">
    <property type="protein sequence ID" value="SFR50423.1"/>
    <property type="molecule type" value="Genomic_DNA"/>
</dbReference>
<sequence>MGRFDGRTVRYEPTSVKDLLVEMKDTAELLIDLSYSAVLHGSPTIAHEVVELEHRMDALQMRARMSLMLAARNPGEAETLAPVLGVIAAAEKVADAAGDIAKIVTEEIGIPSAMRSALSEGVETLVRGTVADESAYAGRTLKAIDLESKTGVRVIAVRRDEDWILNPGPGTRLEAGDVTLLRGPEGGVADVYPELSGEPFEPAPSPEPAIDDLERAVDSIVLMKNLSELAVDLAYGSVLFDNEELAEEVSNLEIEVDALQSRFEAWTLRAAAEADDPVSLRGLIHLGVATEEISDAALAITEGVRRDLDVHPVVEMAVQESDEIITRTEVAAGSDLDGTAVVDGVPATDISTSVLAIRRSDDEWLVGPDIDTTLRGGDVIISKGTRTSAEEFDALAA</sequence>
<dbReference type="RefSeq" id="WP_092922754.1">
    <property type="nucleotide sequence ID" value="NZ_FOYN01000003.1"/>
</dbReference>
<evidence type="ECO:0000256" key="1">
    <source>
        <dbReference type="SAM" id="Coils"/>
    </source>
</evidence>
<evidence type="ECO:0000313" key="4">
    <source>
        <dbReference type="Proteomes" id="UP000198932"/>
    </source>
</evidence>
<evidence type="ECO:0000313" key="3">
    <source>
        <dbReference type="EMBL" id="SFR50423.1"/>
    </source>
</evidence>
<reference evidence="4" key="1">
    <citation type="submission" date="2016-10" db="EMBL/GenBank/DDBJ databases">
        <authorList>
            <person name="Varghese N."/>
            <person name="Submissions S."/>
        </authorList>
    </citation>
    <scope>NUCLEOTIDE SEQUENCE [LARGE SCALE GENOMIC DNA]</scope>
    <source>
        <strain evidence="4">RD 26</strain>
    </source>
</reference>
<dbReference type="Pfam" id="PF02080">
    <property type="entry name" value="TrkA_C"/>
    <property type="match status" value="1"/>
</dbReference>
<dbReference type="PANTHER" id="PTHR30445:SF8">
    <property type="entry name" value="K(+)_H(+) ANTIPORTER SUBUNIT KHTT"/>
    <property type="match status" value="1"/>
</dbReference>
<dbReference type="Pfam" id="PF01895">
    <property type="entry name" value="PhoU"/>
    <property type="match status" value="2"/>
</dbReference>
<name>A0A1I6H7F2_HALSD</name>
<dbReference type="STRING" id="35743.SAMN04487937_2532"/>
<dbReference type="AlphaFoldDB" id="A0A1I6H7F2"/>
<dbReference type="Proteomes" id="UP000198932">
    <property type="component" value="Unassembled WGS sequence"/>
</dbReference>
<dbReference type="Gene3D" id="3.30.70.1450">
    <property type="entry name" value="Regulator of K+ conductance, C-terminal domain"/>
    <property type="match status" value="2"/>
</dbReference>
<protein>
    <submittedName>
        <fullName evidence="3">Uncharacterized conserved protein, contains PhoU and TrkA_C domains</fullName>
    </submittedName>
</protein>
<dbReference type="OrthoDB" id="85913at2157"/>